<gene>
    <name evidence="2" type="ORF">JKL49_09035</name>
</gene>
<proteinExistence type="predicted"/>
<organism evidence="2">
    <name type="scientific">Phenylobacterium glaciei</name>
    <dbReference type="NCBI Taxonomy" id="2803784"/>
    <lineage>
        <taxon>Bacteria</taxon>
        <taxon>Pseudomonadati</taxon>
        <taxon>Pseudomonadota</taxon>
        <taxon>Alphaproteobacteria</taxon>
        <taxon>Caulobacterales</taxon>
        <taxon>Caulobacteraceae</taxon>
        <taxon>Phenylobacterium</taxon>
    </lineage>
</organism>
<evidence type="ECO:0000256" key="1">
    <source>
        <dbReference type="SAM" id="MobiDB-lite"/>
    </source>
</evidence>
<accession>A0A974SA02</accession>
<dbReference type="EMBL" id="CP068570">
    <property type="protein sequence ID" value="QQZ51228.1"/>
    <property type="molecule type" value="Genomic_DNA"/>
</dbReference>
<dbReference type="AlphaFoldDB" id="A0A974SA02"/>
<feature type="region of interest" description="Disordered" evidence="1">
    <location>
        <begin position="23"/>
        <end position="61"/>
    </location>
</feature>
<feature type="compositionally biased region" description="Polar residues" evidence="1">
    <location>
        <begin position="42"/>
        <end position="52"/>
    </location>
</feature>
<reference evidence="2" key="1">
    <citation type="submission" date="2021-01" db="EMBL/GenBank/DDBJ databases">
        <title>Genome sequence of Phenylobacterium sp. 20VBR1 isolated from a valley glaceir, Ny-Alesund, Svalbard.</title>
        <authorList>
            <person name="Thomas F.A."/>
            <person name="Krishnan K.P."/>
            <person name="Sinha R.K."/>
        </authorList>
    </citation>
    <scope>NUCLEOTIDE SEQUENCE</scope>
    <source>
        <strain evidence="2">20VBR1</strain>
    </source>
</reference>
<protein>
    <submittedName>
        <fullName evidence="2">Uncharacterized protein</fullName>
    </submittedName>
</protein>
<sequence>MVVSPQADSVNVAEGLVEVRSNATDMAGDVPAGSTGAVSRDAPQSVQVSGTMTPPAEKRRP</sequence>
<evidence type="ECO:0000313" key="2">
    <source>
        <dbReference type="EMBL" id="QQZ51228.1"/>
    </source>
</evidence>
<name>A0A974SA02_9CAUL</name>